<feature type="transmembrane region" description="Helical" evidence="7">
    <location>
        <begin position="182"/>
        <end position="208"/>
    </location>
</feature>
<organism evidence="8 9">
    <name type="scientific">Circinella minor</name>
    <dbReference type="NCBI Taxonomy" id="1195481"/>
    <lineage>
        <taxon>Eukaryota</taxon>
        <taxon>Fungi</taxon>
        <taxon>Fungi incertae sedis</taxon>
        <taxon>Mucoromycota</taxon>
        <taxon>Mucoromycotina</taxon>
        <taxon>Mucoromycetes</taxon>
        <taxon>Mucorales</taxon>
        <taxon>Lichtheimiaceae</taxon>
        <taxon>Circinella</taxon>
    </lineage>
</organism>
<evidence type="ECO:0000313" key="8">
    <source>
        <dbReference type="EMBL" id="KAG2224609.1"/>
    </source>
</evidence>
<dbReference type="GO" id="GO:0000329">
    <property type="term" value="C:fungal-type vacuole membrane"/>
    <property type="evidence" value="ECO:0007669"/>
    <property type="project" value="TreeGrafter"/>
</dbReference>
<dbReference type="PIRSF" id="PIRSF016379">
    <property type="entry name" value="ENT"/>
    <property type="match status" value="1"/>
</dbReference>
<dbReference type="PANTHER" id="PTHR10332:SF88">
    <property type="entry name" value="EQUILIBRATIVE NUCLEOSIDE TRANSPORTER 1, ISOFORM A"/>
    <property type="match status" value="1"/>
</dbReference>
<dbReference type="InterPro" id="IPR002259">
    <property type="entry name" value="Eqnu_transpt"/>
</dbReference>
<keyword evidence="5 7" id="KW-1133">Transmembrane helix</keyword>
<dbReference type="GO" id="GO:0015205">
    <property type="term" value="F:nucleobase transmembrane transporter activity"/>
    <property type="evidence" value="ECO:0007669"/>
    <property type="project" value="TreeGrafter"/>
</dbReference>
<feature type="transmembrane region" description="Helical" evidence="7">
    <location>
        <begin position="146"/>
        <end position="170"/>
    </location>
</feature>
<comment type="caution">
    <text evidence="8">The sequence shown here is derived from an EMBL/GenBank/DDBJ whole genome shotgun (WGS) entry which is preliminary data.</text>
</comment>
<gene>
    <name evidence="8" type="ORF">INT45_003749</name>
</gene>
<sequence>MFDKYKTRFRRLLSRKQHEHYESESLLNSDSIERLEVYAEGLHDAHNVVYWVFVLYGVAMLLPWNVFITASEYFAKRFAGSSYDETFQNYFSTYFTAANLIVFTYLLWQQSKATCRVDILWPALINTLIFGILATSVVVSTEGTTYFSLTMILLVMTGATTSYFQVGVFAEASRFPPQYIQAVMSGQGVAGVAVAVASILSAFAGSATDTPDEAGVTRSAFLYFMSAFLITVAALIGRVIVTRRPFYIRQMNMDPALLSNSPLDEDEIEEQEQLLDDEQRFFSNNHSDNRSQQQQTELSIFAVVRKSSGLVFAVAYIFVITLIVFPSITALIKSVSRHLPATTSAATTPIYINNNRFLDDDVFVAFHFVLFNVGDWVGRLLPILESMRTFKPKLLVWFSLLRTIFVPAFMLCNIVVSDRKLPVIIDNDVVYFLIVWIFAVSNGWLGSLTMMAAPQQESIRSPAEKSLVGSVMSFSLVAGLALGGTMSFVIRSMV</sequence>
<feature type="transmembrane region" description="Helical" evidence="7">
    <location>
        <begin position="429"/>
        <end position="446"/>
    </location>
</feature>
<evidence type="ECO:0000256" key="1">
    <source>
        <dbReference type="ARBA" id="ARBA00004141"/>
    </source>
</evidence>
<protein>
    <recommendedName>
        <fullName evidence="10">Equilibrative nucleoside transporter 1</fullName>
    </recommendedName>
</protein>
<feature type="transmembrane region" description="Helical" evidence="7">
    <location>
        <begin position="467"/>
        <end position="490"/>
    </location>
</feature>
<keyword evidence="4 7" id="KW-0812">Transmembrane</keyword>
<dbReference type="GO" id="GO:0005886">
    <property type="term" value="C:plasma membrane"/>
    <property type="evidence" value="ECO:0007669"/>
    <property type="project" value="TreeGrafter"/>
</dbReference>
<reference evidence="8 9" key="1">
    <citation type="submission" date="2020-12" db="EMBL/GenBank/DDBJ databases">
        <title>Metabolic potential, ecology and presence of endohyphal bacteria is reflected in genomic diversity of Mucoromycotina.</title>
        <authorList>
            <person name="Muszewska A."/>
            <person name="Okrasinska A."/>
            <person name="Steczkiewicz K."/>
            <person name="Drgas O."/>
            <person name="Orlowska M."/>
            <person name="Perlinska-Lenart U."/>
            <person name="Aleksandrzak-Piekarczyk T."/>
            <person name="Szatraj K."/>
            <person name="Zielenkiewicz U."/>
            <person name="Pilsyk S."/>
            <person name="Malc E."/>
            <person name="Mieczkowski P."/>
            <person name="Kruszewska J.S."/>
            <person name="Biernat P."/>
            <person name="Pawlowska J."/>
        </authorList>
    </citation>
    <scope>NUCLEOTIDE SEQUENCE [LARGE SCALE GENOMIC DNA]</scope>
    <source>
        <strain evidence="8 9">CBS 142.35</strain>
    </source>
</reference>
<evidence type="ECO:0000256" key="6">
    <source>
        <dbReference type="ARBA" id="ARBA00023136"/>
    </source>
</evidence>
<dbReference type="PRINTS" id="PR01130">
    <property type="entry name" value="DERENTRNSPRT"/>
</dbReference>
<accession>A0A8H7S6P7</accession>
<evidence type="ECO:0000256" key="5">
    <source>
        <dbReference type="ARBA" id="ARBA00022989"/>
    </source>
</evidence>
<evidence type="ECO:0000256" key="7">
    <source>
        <dbReference type="SAM" id="Phobius"/>
    </source>
</evidence>
<proteinExistence type="inferred from homology"/>
<feature type="transmembrane region" description="Helical" evidence="7">
    <location>
        <begin position="48"/>
        <end position="70"/>
    </location>
</feature>
<feature type="transmembrane region" description="Helical" evidence="7">
    <location>
        <begin position="310"/>
        <end position="332"/>
    </location>
</feature>
<feature type="transmembrane region" description="Helical" evidence="7">
    <location>
        <begin position="90"/>
        <end position="108"/>
    </location>
</feature>
<evidence type="ECO:0000256" key="2">
    <source>
        <dbReference type="ARBA" id="ARBA00007965"/>
    </source>
</evidence>
<dbReference type="AlphaFoldDB" id="A0A8H7S6P7"/>
<evidence type="ECO:0008006" key="10">
    <source>
        <dbReference type="Google" id="ProtNLM"/>
    </source>
</evidence>
<feature type="transmembrane region" description="Helical" evidence="7">
    <location>
        <begin position="120"/>
        <end position="140"/>
    </location>
</feature>
<feature type="transmembrane region" description="Helical" evidence="7">
    <location>
        <begin position="220"/>
        <end position="241"/>
    </location>
</feature>
<comment type="subcellular location">
    <subcellularLocation>
        <location evidence="1">Membrane</location>
        <topology evidence="1">Multi-pass membrane protein</topology>
    </subcellularLocation>
</comment>
<dbReference type="OrthoDB" id="10261753at2759"/>
<dbReference type="GO" id="GO:0034257">
    <property type="term" value="F:nicotinamide riboside transmembrane transporter activity"/>
    <property type="evidence" value="ECO:0007669"/>
    <property type="project" value="TreeGrafter"/>
</dbReference>
<dbReference type="Pfam" id="PF01733">
    <property type="entry name" value="Nucleoside_tran"/>
    <property type="match status" value="1"/>
</dbReference>
<dbReference type="PANTHER" id="PTHR10332">
    <property type="entry name" value="EQUILIBRATIVE NUCLEOSIDE TRANSPORTER"/>
    <property type="match status" value="1"/>
</dbReference>
<feature type="transmembrane region" description="Helical" evidence="7">
    <location>
        <begin position="394"/>
        <end position="417"/>
    </location>
</feature>
<evidence type="ECO:0000313" key="9">
    <source>
        <dbReference type="Proteomes" id="UP000646827"/>
    </source>
</evidence>
<keyword evidence="9" id="KW-1185">Reference proteome</keyword>
<dbReference type="EMBL" id="JAEPRB010000040">
    <property type="protein sequence ID" value="KAG2224609.1"/>
    <property type="molecule type" value="Genomic_DNA"/>
</dbReference>
<comment type="similarity">
    <text evidence="2">Belongs to the SLC29A/ENT transporter (TC 2.A.57) family.</text>
</comment>
<dbReference type="Proteomes" id="UP000646827">
    <property type="component" value="Unassembled WGS sequence"/>
</dbReference>
<keyword evidence="6 7" id="KW-0472">Membrane</keyword>
<keyword evidence="3" id="KW-0813">Transport</keyword>
<evidence type="ECO:0000256" key="3">
    <source>
        <dbReference type="ARBA" id="ARBA00022448"/>
    </source>
</evidence>
<name>A0A8H7S6P7_9FUNG</name>
<evidence type="ECO:0000256" key="4">
    <source>
        <dbReference type="ARBA" id="ARBA00022692"/>
    </source>
</evidence>